<dbReference type="EMBL" id="JAAGLU010000003">
    <property type="protein sequence ID" value="NEC85076.1"/>
    <property type="molecule type" value="Genomic_DNA"/>
</dbReference>
<evidence type="ECO:0000313" key="1">
    <source>
        <dbReference type="EMBL" id="NEC85076.1"/>
    </source>
</evidence>
<organism evidence="1">
    <name type="scientific">Streptomyces sp. SID12501</name>
    <dbReference type="NCBI Taxonomy" id="2706042"/>
    <lineage>
        <taxon>Bacteria</taxon>
        <taxon>Bacillati</taxon>
        <taxon>Actinomycetota</taxon>
        <taxon>Actinomycetes</taxon>
        <taxon>Kitasatosporales</taxon>
        <taxon>Streptomycetaceae</taxon>
        <taxon>Streptomyces</taxon>
    </lineage>
</organism>
<comment type="caution">
    <text evidence="1">The sequence shown here is derived from an EMBL/GenBank/DDBJ whole genome shotgun (WGS) entry which is preliminary data.</text>
</comment>
<dbReference type="AlphaFoldDB" id="A0A6B3BMG7"/>
<gene>
    <name evidence="1" type="ORF">G3I71_04200</name>
</gene>
<protein>
    <submittedName>
        <fullName evidence="1">Uncharacterized protein</fullName>
    </submittedName>
</protein>
<sequence length="350" mass="36325">MLLARDAVRGGHVRVDGLTVAAADLRGRFERPHGWAPGFIEVQQGGFTLWNMHTDPDVTITAELLDIAAGSADHPIRGTGVLVGGHGVYNGSGGKLAVTTLRTGEVHADSGIVPQTFDLISGGVFVVSGAEIRQVTNAGTVVTYGANQPVFDNWGDVGTWTVEQPITSHGPSGVGFVQFGSLDLLDVRAPITTMGPGGRGFNLYDGTLQHAVFDSITTHGDGGVGIVVSKPLPLLEIRGDLTTLGGEGYSLYYGVQVPLKAAALDVKQSGSIGTFRSDGGIVTKGDDVITVVIEGEIGEFSAKHGIAAEGAHSDAVHVRGTVPGLDTAEISARDGRKLVRLDTSHPMVHG</sequence>
<accession>A0A6B3BMG7</accession>
<name>A0A6B3BMG7_9ACTN</name>
<reference evidence="1" key="1">
    <citation type="submission" date="2020-01" db="EMBL/GenBank/DDBJ databases">
        <title>Insect and environment-associated Actinomycetes.</title>
        <authorList>
            <person name="Currrie C."/>
            <person name="Chevrette M."/>
            <person name="Carlson C."/>
            <person name="Stubbendieck R."/>
            <person name="Wendt-Pienkowski E."/>
        </authorList>
    </citation>
    <scope>NUCLEOTIDE SEQUENCE</scope>
    <source>
        <strain evidence="1">SID12501</strain>
    </source>
</reference>
<proteinExistence type="predicted"/>